<sequence>MDRHEWKIKLSKLQYQAAWRALLALAGGMKGKVAWYELQEKDVQTMQDVEDSTHISKEKIDNAKRCCWQAESLEASLLHSKHHLEQGDASGSDKEDLEDSRSKEKEGNKDGLLHAGLQVEWCKAYARMRHWKEEILILEEEMQRMLVFLQWKASYWRTKAVVKVFTGAHAEGAFAYAHEQADVWESLESQFSLLWAQNDDGLFIMALRSDAWGDDMVEVEVDEDVNKVAEAVEGAEAEEEGMNREEEKGEEEKEEEDEEEDLDLEVLAVSGKYTEFGEY</sequence>
<keyword evidence="3" id="KW-1185">Reference proteome</keyword>
<organism evidence="2 3">
    <name type="scientific">Gymnopus androsaceus JB14</name>
    <dbReference type="NCBI Taxonomy" id="1447944"/>
    <lineage>
        <taxon>Eukaryota</taxon>
        <taxon>Fungi</taxon>
        <taxon>Dikarya</taxon>
        <taxon>Basidiomycota</taxon>
        <taxon>Agaricomycotina</taxon>
        <taxon>Agaricomycetes</taxon>
        <taxon>Agaricomycetidae</taxon>
        <taxon>Agaricales</taxon>
        <taxon>Marasmiineae</taxon>
        <taxon>Omphalotaceae</taxon>
        <taxon>Gymnopus</taxon>
    </lineage>
</organism>
<feature type="region of interest" description="Disordered" evidence="1">
    <location>
        <begin position="83"/>
        <end position="109"/>
    </location>
</feature>
<dbReference type="AlphaFoldDB" id="A0A6A4GME1"/>
<gene>
    <name evidence="2" type="ORF">BT96DRAFT_949071</name>
</gene>
<reference evidence="2" key="1">
    <citation type="journal article" date="2019" name="Environ. Microbiol.">
        <title>Fungal ecological strategies reflected in gene transcription - a case study of two litter decomposers.</title>
        <authorList>
            <person name="Barbi F."/>
            <person name="Kohler A."/>
            <person name="Barry K."/>
            <person name="Baskaran P."/>
            <person name="Daum C."/>
            <person name="Fauchery L."/>
            <person name="Ihrmark K."/>
            <person name="Kuo A."/>
            <person name="LaButti K."/>
            <person name="Lipzen A."/>
            <person name="Morin E."/>
            <person name="Grigoriev I.V."/>
            <person name="Henrissat B."/>
            <person name="Lindahl B."/>
            <person name="Martin F."/>
        </authorList>
    </citation>
    <scope>NUCLEOTIDE SEQUENCE</scope>
    <source>
        <strain evidence="2">JB14</strain>
    </source>
</reference>
<dbReference type="Proteomes" id="UP000799118">
    <property type="component" value="Unassembled WGS sequence"/>
</dbReference>
<dbReference type="EMBL" id="ML769875">
    <property type="protein sequence ID" value="KAE9386483.1"/>
    <property type="molecule type" value="Genomic_DNA"/>
</dbReference>
<name>A0A6A4GME1_9AGAR</name>
<evidence type="ECO:0000256" key="1">
    <source>
        <dbReference type="SAM" id="MobiDB-lite"/>
    </source>
</evidence>
<feature type="region of interest" description="Disordered" evidence="1">
    <location>
        <begin position="232"/>
        <end position="279"/>
    </location>
</feature>
<protein>
    <submittedName>
        <fullName evidence="2">Uncharacterized protein</fullName>
    </submittedName>
</protein>
<feature type="compositionally biased region" description="Basic and acidic residues" evidence="1">
    <location>
        <begin position="241"/>
        <end position="251"/>
    </location>
</feature>
<dbReference type="OrthoDB" id="3263473at2759"/>
<accession>A0A6A4GME1</accession>
<evidence type="ECO:0000313" key="2">
    <source>
        <dbReference type="EMBL" id="KAE9386483.1"/>
    </source>
</evidence>
<evidence type="ECO:0000313" key="3">
    <source>
        <dbReference type="Proteomes" id="UP000799118"/>
    </source>
</evidence>
<proteinExistence type="predicted"/>
<feature type="compositionally biased region" description="Acidic residues" evidence="1">
    <location>
        <begin position="252"/>
        <end position="264"/>
    </location>
</feature>